<keyword evidence="5" id="KW-0479">Metal-binding</keyword>
<keyword evidence="9 11" id="KW-0482">Metalloprotease</keyword>
<evidence type="ECO:0000256" key="12">
    <source>
        <dbReference type="SAM" id="Phobius"/>
    </source>
</evidence>
<evidence type="ECO:0000313" key="15">
    <source>
        <dbReference type="Proteomes" id="UP000259221"/>
    </source>
</evidence>
<dbReference type="GO" id="GO:0046872">
    <property type="term" value="F:metal ion binding"/>
    <property type="evidence" value="ECO:0007669"/>
    <property type="project" value="UniProtKB-KW"/>
</dbReference>
<evidence type="ECO:0000256" key="3">
    <source>
        <dbReference type="ARBA" id="ARBA00022670"/>
    </source>
</evidence>
<keyword evidence="8 12" id="KW-1133">Transmembrane helix</keyword>
<dbReference type="GO" id="GO:0005886">
    <property type="term" value="C:plasma membrane"/>
    <property type="evidence" value="ECO:0007669"/>
    <property type="project" value="UniProtKB-SubCell"/>
</dbReference>
<dbReference type="RefSeq" id="WP_116712636.1">
    <property type="nucleotide sequence ID" value="NZ_LRTV01000012.1"/>
</dbReference>
<dbReference type="Proteomes" id="UP000259221">
    <property type="component" value="Unassembled WGS sequence"/>
</dbReference>
<evidence type="ECO:0000256" key="7">
    <source>
        <dbReference type="ARBA" id="ARBA00022833"/>
    </source>
</evidence>
<dbReference type="InterPro" id="IPR001915">
    <property type="entry name" value="Peptidase_M48"/>
</dbReference>
<evidence type="ECO:0000256" key="11">
    <source>
        <dbReference type="RuleBase" id="RU003983"/>
    </source>
</evidence>
<feature type="transmembrane region" description="Helical" evidence="12">
    <location>
        <begin position="39"/>
        <end position="57"/>
    </location>
</feature>
<dbReference type="Gene3D" id="3.30.2010.10">
    <property type="entry name" value="Metalloproteases ('zincins'), catalytic domain"/>
    <property type="match status" value="1"/>
</dbReference>
<keyword evidence="7 11" id="KW-0862">Zinc</keyword>
<evidence type="ECO:0000256" key="9">
    <source>
        <dbReference type="ARBA" id="ARBA00023049"/>
    </source>
</evidence>
<name>A0A3E1IZ27_GARVA</name>
<dbReference type="PANTHER" id="PTHR43221">
    <property type="entry name" value="PROTEASE HTPX"/>
    <property type="match status" value="1"/>
</dbReference>
<feature type="transmembrane region" description="Helical" evidence="12">
    <location>
        <begin position="150"/>
        <end position="171"/>
    </location>
</feature>
<dbReference type="GO" id="GO:0006508">
    <property type="term" value="P:proteolysis"/>
    <property type="evidence" value="ECO:0007669"/>
    <property type="project" value="UniProtKB-KW"/>
</dbReference>
<dbReference type="Pfam" id="PF01435">
    <property type="entry name" value="Peptidase_M48"/>
    <property type="match status" value="1"/>
</dbReference>
<dbReference type="OrthoDB" id="15218at2"/>
<keyword evidence="6 11" id="KW-0378">Hydrolase</keyword>
<comment type="caution">
    <text evidence="14">The sequence shown here is derived from an EMBL/GenBank/DDBJ whole genome shotgun (WGS) entry which is preliminary data.</text>
</comment>
<keyword evidence="4 12" id="KW-0812">Transmembrane</keyword>
<dbReference type="GO" id="GO:0004222">
    <property type="term" value="F:metalloendopeptidase activity"/>
    <property type="evidence" value="ECO:0007669"/>
    <property type="project" value="InterPro"/>
</dbReference>
<comment type="subcellular location">
    <subcellularLocation>
        <location evidence="1">Cell membrane</location>
        <topology evidence="1">Multi-pass membrane protein</topology>
    </subcellularLocation>
</comment>
<evidence type="ECO:0000256" key="6">
    <source>
        <dbReference type="ARBA" id="ARBA00022801"/>
    </source>
</evidence>
<dbReference type="PANTHER" id="PTHR43221:SF1">
    <property type="entry name" value="PROTEASE HTPX"/>
    <property type="match status" value="1"/>
</dbReference>
<dbReference type="CDD" id="cd07327">
    <property type="entry name" value="M48B_HtpX_like"/>
    <property type="match status" value="1"/>
</dbReference>
<feature type="domain" description="Peptidase M48" evidence="13">
    <location>
        <begin position="79"/>
        <end position="272"/>
    </location>
</feature>
<evidence type="ECO:0000256" key="1">
    <source>
        <dbReference type="ARBA" id="ARBA00004651"/>
    </source>
</evidence>
<organism evidence="14 15">
    <name type="scientific">Gardnerella vaginalis</name>
    <dbReference type="NCBI Taxonomy" id="2702"/>
    <lineage>
        <taxon>Bacteria</taxon>
        <taxon>Bacillati</taxon>
        <taxon>Actinomycetota</taxon>
        <taxon>Actinomycetes</taxon>
        <taxon>Bifidobacteriales</taxon>
        <taxon>Bifidobacteriaceae</taxon>
        <taxon>Gardnerella</taxon>
    </lineage>
</organism>
<reference evidence="14 15" key="1">
    <citation type="submission" date="2016-02" db="EMBL/GenBank/DDBJ databases">
        <authorList>
            <person name="Alioto T."/>
            <person name="Alioto T."/>
        </authorList>
    </citation>
    <scope>NUCLEOTIDE SEQUENCE [LARGE SCALE GENOMIC DNA]</scope>
    <source>
        <strain evidence="14 15">NR010</strain>
    </source>
</reference>
<evidence type="ECO:0000256" key="4">
    <source>
        <dbReference type="ARBA" id="ARBA00022692"/>
    </source>
</evidence>
<keyword evidence="10 12" id="KW-0472">Membrane</keyword>
<dbReference type="InterPro" id="IPR050083">
    <property type="entry name" value="HtpX_protease"/>
</dbReference>
<evidence type="ECO:0000256" key="5">
    <source>
        <dbReference type="ARBA" id="ARBA00022723"/>
    </source>
</evidence>
<evidence type="ECO:0000313" key="14">
    <source>
        <dbReference type="EMBL" id="RFD78279.1"/>
    </source>
</evidence>
<evidence type="ECO:0000259" key="13">
    <source>
        <dbReference type="Pfam" id="PF01435"/>
    </source>
</evidence>
<protein>
    <submittedName>
        <fullName evidence="14">Peptidase M48</fullName>
    </submittedName>
</protein>
<dbReference type="AlphaFoldDB" id="A0A3E1IZ27"/>
<evidence type="ECO:0000256" key="8">
    <source>
        <dbReference type="ARBA" id="ARBA00022989"/>
    </source>
</evidence>
<evidence type="ECO:0000256" key="2">
    <source>
        <dbReference type="ARBA" id="ARBA00022475"/>
    </source>
</evidence>
<sequence>MFKGVRAYHYNSLKAALFFGVVWLFLTLCWLLTGAHMDSLLWFILLGLVVSATAYWCSSKLAIAAMGACEVTEDEEPVLYGIVRELSARIGKSMPRVMVAPCESPNAFATGRNERHATICCTRGLLNILNERELRGVISHELMHIYNHDILASSLATATATVLTYVGSFLVYTGNKYQRGLRKYCKFVGKGLNVLFAPIAAVIMSATIPGSRELDADKDGSEVTGDPAALASALNKIAYGVQLHGMKATAGLQAVASLMIVRPWNSGDSVLVDLCPSRAAVQERIEKLMDMAR</sequence>
<feature type="transmembrane region" description="Helical" evidence="12">
    <location>
        <begin position="191"/>
        <end position="208"/>
    </location>
</feature>
<accession>A0A3E1IZ27</accession>
<evidence type="ECO:0000256" key="10">
    <source>
        <dbReference type="ARBA" id="ARBA00023136"/>
    </source>
</evidence>
<keyword evidence="3 11" id="KW-0645">Protease</keyword>
<keyword evidence="2" id="KW-1003">Cell membrane</keyword>
<comment type="cofactor">
    <cofactor evidence="11">
        <name>Zn(2+)</name>
        <dbReference type="ChEBI" id="CHEBI:29105"/>
    </cofactor>
    <text evidence="11">Binds 1 zinc ion per subunit.</text>
</comment>
<gene>
    <name evidence="14" type="ORF">AXE77_05885</name>
</gene>
<feature type="transmembrane region" description="Helical" evidence="12">
    <location>
        <begin position="12"/>
        <end position="33"/>
    </location>
</feature>
<proteinExistence type="inferred from homology"/>
<comment type="similarity">
    <text evidence="11">Belongs to the peptidase M48 family.</text>
</comment>
<dbReference type="EMBL" id="LRTV01000012">
    <property type="protein sequence ID" value="RFD78279.1"/>
    <property type="molecule type" value="Genomic_DNA"/>
</dbReference>